<evidence type="ECO:0000256" key="2">
    <source>
        <dbReference type="ARBA" id="ARBA00022679"/>
    </source>
</evidence>
<dbReference type="InterPro" id="IPR022928">
    <property type="entry name" value="RNA_2'-PTrans_KptA"/>
</dbReference>
<keyword evidence="7" id="KW-1185">Reference proteome</keyword>
<dbReference type="InterPro" id="IPR042080">
    <property type="entry name" value="RNA_2'-PTrans_N"/>
</dbReference>
<comment type="caution">
    <text evidence="6">The sequence shown here is derived from an EMBL/GenBank/DDBJ whole genome shotgun (WGS) entry which is preliminary data.</text>
</comment>
<evidence type="ECO:0000256" key="5">
    <source>
        <dbReference type="HAMAP-Rule" id="MF_00299"/>
    </source>
</evidence>
<evidence type="ECO:0000313" key="6">
    <source>
        <dbReference type="EMBL" id="NGN84807.1"/>
    </source>
</evidence>
<dbReference type="EC" id="2.7.1.-" evidence="5"/>
<keyword evidence="2 5" id="KW-0808">Transferase</keyword>
<dbReference type="HAMAP" id="MF_00299">
    <property type="entry name" value="KptA"/>
    <property type="match status" value="1"/>
</dbReference>
<sequence>MDLTKLSKMVSLALRHEPWLFELELDGRGWTSTDSLLSALRAESPDWAALSREDLARMIASATKPRHEMQGQKIRALYGHSTPDAISMVQSVPPEGLFHGTSPASTTAILAEGLRPMGRQYVHLSKDTHTAELVGSRKAPHPAILRIDATAATRAGVPFYRGSDMVWLAHQVPAEFINILPTAPNNA</sequence>
<organism evidence="6 7">
    <name type="scientific">Arthrobacter silviterrae</name>
    <dbReference type="NCBI Taxonomy" id="2026658"/>
    <lineage>
        <taxon>Bacteria</taxon>
        <taxon>Bacillati</taxon>
        <taxon>Actinomycetota</taxon>
        <taxon>Actinomycetes</taxon>
        <taxon>Micrococcales</taxon>
        <taxon>Micrococcaceae</taxon>
        <taxon>Arthrobacter</taxon>
    </lineage>
</organism>
<dbReference type="SUPFAM" id="SSF56399">
    <property type="entry name" value="ADP-ribosylation"/>
    <property type="match status" value="1"/>
</dbReference>
<proteinExistence type="inferred from homology"/>
<dbReference type="InterPro" id="IPR002745">
    <property type="entry name" value="Ptrans_KptA/Tpt1"/>
</dbReference>
<reference evidence="6 7" key="1">
    <citation type="submission" date="2020-02" db="EMBL/GenBank/DDBJ databases">
        <title>Genome sequence of the type strain DSM 27180 of Arthrobacter silviterrae.</title>
        <authorList>
            <person name="Gao J."/>
            <person name="Sun J."/>
        </authorList>
    </citation>
    <scope>NUCLEOTIDE SEQUENCE [LARGE SCALE GENOMIC DNA]</scope>
    <source>
        <strain evidence="6 7">DSM 27180</strain>
    </source>
</reference>
<dbReference type="InterPro" id="IPR042081">
    <property type="entry name" value="RNA_2'-PTrans_C"/>
</dbReference>
<keyword evidence="3 5" id="KW-0520">NAD</keyword>
<evidence type="ECO:0000313" key="7">
    <source>
        <dbReference type="Proteomes" id="UP000479226"/>
    </source>
</evidence>
<protein>
    <recommendedName>
        <fullName evidence="5">Probable RNA 2'-phosphotransferase</fullName>
        <ecNumber evidence="5">2.7.1.-</ecNumber>
    </recommendedName>
</protein>
<dbReference type="Gene3D" id="3.20.170.30">
    <property type="match status" value="1"/>
</dbReference>
<dbReference type="Gene3D" id="1.10.10.970">
    <property type="entry name" value="RNA 2'-phosphotransferase, Tpt1/KptA family, N-terminal domain"/>
    <property type="match status" value="1"/>
</dbReference>
<dbReference type="EMBL" id="JAAKZI010000030">
    <property type="protein sequence ID" value="NGN84807.1"/>
    <property type="molecule type" value="Genomic_DNA"/>
</dbReference>
<evidence type="ECO:0000256" key="1">
    <source>
        <dbReference type="ARBA" id="ARBA00009836"/>
    </source>
</evidence>
<dbReference type="PANTHER" id="PTHR12684:SF2">
    <property type="entry name" value="TRNA 2'-PHOSPHOTRANSFERASE 1"/>
    <property type="match status" value="1"/>
</dbReference>
<gene>
    <name evidence="5" type="primary">kptA</name>
    <name evidence="6" type="ORF">G6N77_15275</name>
</gene>
<evidence type="ECO:0000256" key="4">
    <source>
        <dbReference type="ARBA" id="ARBA00025212"/>
    </source>
</evidence>
<dbReference type="Proteomes" id="UP000479226">
    <property type="component" value="Unassembled WGS sequence"/>
</dbReference>
<dbReference type="PANTHER" id="PTHR12684">
    <property type="entry name" value="PUTATIVE PHOSPHOTRANSFERASE"/>
    <property type="match status" value="1"/>
</dbReference>
<accession>A0ABX0DCZ9</accession>
<evidence type="ECO:0000256" key="3">
    <source>
        <dbReference type="ARBA" id="ARBA00023027"/>
    </source>
</evidence>
<comment type="function">
    <text evidence="4 5">Removes the 2'-phosphate from RNA via an intermediate in which the phosphate is ADP-ribosylated by NAD followed by a presumed transesterification to release the RNA and generate ADP-ribose 1''-2''-cyclic phosphate (APPR&gt;P). May function as an ADP-ribosylase.</text>
</comment>
<name>A0ABX0DCZ9_9MICC</name>
<dbReference type="Pfam" id="PF01885">
    <property type="entry name" value="PTS_2-RNA"/>
    <property type="match status" value="1"/>
</dbReference>
<comment type="similarity">
    <text evidence="1 5">Belongs to the KptA/TPT1 family.</text>
</comment>